<dbReference type="RefSeq" id="WP_336558672.1">
    <property type="nucleotide sequence ID" value="NZ_JBBAYL010000024.1"/>
</dbReference>
<evidence type="ECO:0000313" key="2">
    <source>
        <dbReference type="Proteomes" id="UP001365781"/>
    </source>
</evidence>
<comment type="caution">
    <text evidence="1">The sequence shown here is derived from an EMBL/GenBank/DDBJ whole genome shotgun (WGS) entry which is preliminary data.</text>
</comment>
<reference evidence="1 2" key="1">
    <citation type="submission" date="2024-03" db="EMBL/GenBank/DDBJ databases">
        <title>First Report of Pectobacterium brasiliscabiei causing potato scab in china.</title>
        <authorList>
            <person name="Handique U."/>
        </authorList>
    </citation>
    <scope>NUCLEOTIDE SEQUENCE [LARGE SCALE GENOMIC DNA]</scope>
    <source>
        <strain evidence="1 2">ZRIMU1503</strain>
    </source>
</reference>
<gene>
    <name evidence="1" type="ORF">WB403_30420</name>
</gene>
<protein>
    <submittedName>
        <fullName evidence="1">Uncharacterized protein</fullName>
    </submittedName>
</protein>
<dbReference type="Proteomes" id="UP001365781">
    <property type="component" value="Unassembled WGS sequence"/>
</dbReference>
<sequence length="124" mass="12867">MAANCSQPPDVIAPAVALTELFATHPELTPEASGLTWALTPSGVLHAEACDAEDGGRAVERCAEALGATPLRVSSLGGREIVAELTAVYRGVPVEVWETYRAPEKEPRRPLGALVVLAPAGGAR</sequence>
<keyword evidence="2" id="KW-1185">Reference proteome</keyword>
<accession>A0ABU8GJV2</accession>
<name>A0ABU8GJV2_9ACTN</name>
<dbReference type="EMBL" id="JBBAYM010000023">
    <property type="protein sequence ID" value="MEI5613470.1"/>
    <property type="molecule type" value="Genomic_DNA"/>
</dbReference>
<organism evidence="1 2">
    <name type="scientific">Streptomyces brasiliscabiei</name>
    <dbReference type="NCBI Taxonomy" id="2736302"/>
    <lineage>
        <taxon>Bacteria</taxon>
        <taxon>Bacillati</taxon>
        <taxon>Actinomycetota</taxon>
        <taxon>Actinomycetes</taxon>
        <taxon>Kitasatosporales</taxon>
        <taxon>Streptomycetaceae</taxon>
        <taxon>Streptomyces</taxon>
    </lineage>
</organism>
<evidence type="ECO:0000313" key="1">
    <source>
        <dbReference type="EMBL" id="MEI5613470.1"/>
    </source>
</evidence>
<proteinExistence type="predicted"/>